<protein>
    <submittedName>
        <fullName evidence="1">Uncharacterized protein</fullName>
    </submittedName>
</protein>
<sequence>MCLWPLGEGEISHNALRLLHIRTHSTTSTSDSLGSGLGFFLPLFQLI</sequence>
<evidence type="ECO:0000313" key="1">
    <source>
        <dbReference type="EMBL" id="JAH72782.1"/>
    </source>
</evidence>
<name>A0A0E9V433_ANGAN</name>
<proteinExistence type="predicted"/>
<reference evidence="1" key="1">
    <citation type="submission" date="2014-11" db="EMBL/GenBank/DDBJ databases">
        <authorList>
            <person name="Amaro Gonzalez C."/>
        </authorList>
    </citation>
    <scope>NUCLEOTIDE SEQUENCE</scope>
</reference>
<dbReference type="AlphaFoldDB" id="A0A0E9V433"/>
<accession>A0A0E9V433</accession>
<dbReference type="EMBL" id="GBXM01035795">
    <property type="protein sequence ID" value="JAH72782.1"/>
    <property type="molecule type" value="Transcribed_RNA"/>
</dbReference>
<reference evidence="1" key="2">
    <citation type="journal article" date="2015" name="Fish Shellfish Immunol.">
        <title>Early steps in the European eel (Anguilla anguilla)-Vibrio vulnificus interaction in the gills: Role of the RtxA13 toxin.</title>
        <authorList>
            <person name="Callol A."/>
            <person name="Pajuelo D."/>
            <person name="Ebbesson L."/>
            <person name="Teles M."/>
            <person name="MacKenzie S."/>
            <person name="Amaro C."/>
        </authorList>
    </citation>
    <scope>NUCLEOTIDE SEQUENCE</scope>
</reference>
<organism evidence="1">
    <name type="scientific">Anguilla anguilla</name>
    <name type="common">European freshwater eel</name>
    <name type="synonym">Muraena anguilla</name>
    <dbReference type="NCBI Taxonomy" id="7936"/>
    <lineage>
        <taxon>Eukaryota</taxon>
        <taxon>Metazoa</taxon>
        <taxon>Chordata</taxon>
        <taxon>Craniata</taxon>
        <taxon>Vertebrata</taxon>
        <taxon>Euteleostomi</taxon>
        <taxon>Actinopterygii</taxon>
        <taxon>Neopterygii</taxon>
        <taxon>Teleostei</taxon>
        <taxon>Anguilliformes</taxon>
        <taxon>Anguillidae</taxon>
        <taxon>Anguilla</taxon>
    </lineage>
</organism>